<evidence type="ECO:0000259" key="1">
    <source>
        <dbReference type="Pfam" id="PF01323"/>
    </source>
</evidence>
<gene>
    <name evidence="2" type="ORF">COR51_14220</name>
</gene>
<dbReference type="InterPro" id="IPR001853">
    <property type="entry name" value="DSBA-like_thioredoxin_dom"/>
</dbReference>
<dbReference type="InterPro" id="IPR036249">
    <property type="entry name" value="Thioredoxin-like_sf"/>
</dbReference>
<evidence type="ECO:0000313" key="3">
    <source>
        <dbReference type="Proteomes" id="UP000238163"/>
    </source>
</evidence>
<proteinExistence type="predicted"/>
<feature type="domain" description="DSBA-like thioredoxin" evidence="1">
    <location>
        <begin position="4"/>
        <end position="202"/>
    </location>
</feature>
<accession>A0ABX5DCZ6</accession>
<comment type="caution">
    <text evidence="2">The sequence shown here is derived from an EMBL/GenBank/DDBJ whole genome shotgun (WGS) entry which is preliminary data.</text>
</comment>
<dbReference type="Proteomes" id="UP000238163">
    <property type="component" value="Unassembled WGS sequence"/>
</dbReference>
<dbReference type="SUPFAM" id="SSF52833">
    <property type="entry name" value="Thioredoxin-like"/>
    <property type="match status" value="1"/>
</dbReference>
<organism evidence="2 3">
    <name type="scientific">Vibrio mediterranei</name>
    <dbReference type="NCBI Taxonomy" id="689"/>
    <lineage>
        <taxon>Bacteria</taxon>
        <taxon>Pseudomonadati</taxon>
        <taxon>Pseudomonadota</taxon>
        <taxon>Gammaproteobacteria</taxon>
        <taxon>Vibrionales</taxon>
        <taxon>Vibrionaceae</taxon>
        <taxon>Vibrio</taxon>
    </lineage>
</organism>
<reference evidence="2 3" key="1">
    <citation type="submission" date="2018-03" db="EMBL/GenBank/DDBJ databases">
        <title>Genetic Diversity and Phenotypic Plasticity of AHL Mediated Quorum Sensing in Environmental Strains of Vibrio mediterranei.</title>
        <authorList>
            <person name="Lantoine F."/>
            <person name="Vouve F."/>
        </authorList>
    </citation>
    <scope>NUCLEOTIDE SEQUENCE [LARGE SCALE GENOMIC DNA]</scope>
    <source>
        <strain evidence="2 3">17LN0615E</strain>
    </source>
</reference>
<protein>
    <submittedName>
        <fullName evidence="2">Disulfide bond formation protein DsbA</fullName>
    </submittedName>
</protein>
<name>A0ABX5DCZ6_9VIBR</name>
<evidence type="ECO:0000313" key="2">
    <source>
        <dbReference type="EMBL" id="PRQ66923.1"/>
    </source>
</evidence>
<sequence>MVKIDYVTDVLCVWAWVAEHRNKELKNHWGDEIQIKPRFINLFGDTGSRIADGWKDRGGVEGFAAHTVDVVTNFPELQLHKNVWTTTRPTSSMPAHLYLKAFAMSGASDSNVQSLASTIRDAFFSSGRDVSDTKVLHDILESQSISVSSLDKFIESGEAYAALWSDQLFRENHQIKGSPTYILDGGRQVLFGNVSFHVINANIRELAQPASKHGVSWC</sequence>
<dbReference type="Gene3D" id="3.40.30.10">
    <property type="entry name" value="Glutaredoxin"/>
    <property type="match status" value="1"/>
</dbReference>
<dbReference type="Pfam" id="PF01323">
    <property type="entry name" value="DSBA"/>
    <property type="match status" value="1"/>
</dbReference>
<dbReference type="RefSeq" id="WP_096444076.1">
    <property type="nucleotide sequence ID" value="NZ_NWTN01000008.1"/>
</dbReference>
<keyword evidence="3" id="KW-1185">Reference proteome</keyword>
<dbReference type="EMBL" id="NWTN01000008">
    <property type="protein sequence ID" value="PRQ66923.1"/>
    <property type="molecule type" value="Genomic_DNA"/>
</dbReference>